<dbReference type="RefSeq" id="WP_115316481.1">
    <property type="nucleotide sequence ID" value="NZ_LWIF01000002.1"/>
</dbReference>
<gene>
    <name evidence="1" type="ORF">NCTC12872_02028</name>
</gene>
<dbReference type="EMBL" id="UGTA01000002">
    <property type="protein sequence ID" value="SUB76400.1"/>
    <property type="molecule type" value="Genomic_DNA"/>
</dbReference>
<dbReference type="Proteomes" id="UP000255417">
    <property type="component" value="Unassembled WGS sequence"/>
</dbReference>
<organism evidence="1 2">
    <name type="scientific">Phocoenobacter uteri</name>
    <dbReference type="NCBI Taxonomy" id="146806"/>
    <lineage>
        <taxon>Bacteria</taxon>
        <taxon>Pseudomonadati</taxon>
        <taxon>Pseudomonadota</taxon>
        <taxon>Gammaproteobacteria</taxon>
        <taxon>Pasteurellales</taxon>
        <taxon>Pasteurellaceae</taxon>
        <taxon>Phocoenobacter</taxon>
    </lineage>
</organism>
<dbReference type="NCBIfam" id="NF010463">
    <property type="entry name" value="PRK13888.1"/>
    <property type="match status" value="1"/>
</dbReference>
<sequence length="224" mass="25470">MIIDLPPLQQEMVVCSIYAAKEYNIPTTALLAIAEAEGGKPGQWIKNKNGSYDIGTMQFNTNYLKELEKFGITTKDVEKSGCYPYHLAAWRINQHLRKDKGEFWTKIANYHSKTPNKNAIYKAKLIPLAAKWEAWLKSKFLSKNDNSNLTPPPKPRNLKNITVDQINISAYADYIEYAPIPKGIISDKFNINKNFQATKNNVNQNPMKSSSAITLPNKFIELMK</sequence>
<name>A0A379DF67_9PAST</name>
<proteinExistence type="predicted"/>
<dbReference type="OrthoDB" id="9808681at2"/>
<protein>
    <submittedName>
        <fullName evidence="1">Conjugal transfer protein TrbN</fullName>
    </submittedName>
</protein>
<dbReference type="AlphaFoldDB" id="A0A379DF67"/>
<evidence type="ECO:0000313" key="1">
    <source>
        <dbReference type="EMBL" id="SUB76400.1"/>
    </source>
</evidence>
<evidence type="ECO:0000313" key="2">
    <source>
        <dbReference type="Proteomes" id="UP000255417"/>
    </source>
</evidence>
<keyword evidence="2" id="KW-1185">Reference proteome</keyword>
<dbReference type="CDD" id="cd13400">
    <property type="entry name" value="LT_IagB-like"/>
    <property type="match status" value="1"/>
</dbReference>
<accession>A0A379DF67</accession>
<reference evidence="1 2" key="1">
    <citation type="submission" date="2018-06" db="EMBL/GenBank/DDBJ databases">
        <authorList>
            <consortium name="Pathogen Informatics"/>
            <person name="Doyle S."/>
        </authorList>
    </citation>
    <scope>NUCLEOTIDE SEQUENCE [LARGE SCALE GENOMIC DNA]</scope>
    <source>
        <strain evidence="1 2">NCTC12872</strain>
    </source>
</reference>
<dbReference type="SUPFAM" id="SSF53955">
    <property type="entry name" value="Lysozyme-like"/>
    <property type="match status" value="1"/>
</dbReference>
<dbReference type="InterPro" id="IPR023346">
    <property type="entry name" value="Lysozyme-like_dom_sf"/>
</dbReference>